<evidence type="ECO:0000256" key="2">
    <source>
        <dbReference type="ARBA" id="ARBA00010897"/>
    </source>
</evidence>
<comment type="caution">
    <text evidence="12">The sequence shown here is derived from an EMBL/GenBank/DDBJ whole genome shotgun (WGS) entry which is preliminary data.</text>
</comment>
<evidence type="ECO:0000256" key="6">
    <source>
        <dbReference type="ARBA" id="ARBA00022642"/>
    </source>
</evidence>
<dbReference type="SUPFAM" id="SSF54675">
    <property type="entry name" value="Nicotinate/Quinolinate PRTase N-terminal domain-like"/>
    <property type="match status" value="1"/>
</dbReference>
<organism evidence="12 13">
    <name type="scientific">Modicisalibacter tunisiensis</name>
    <dbReference type="NCBI Taxonomy" id="390637"/>
    <lineage>
        <taxon>Bacteria</taxon>
        <taxon>Pseudomonadati</taxon>
        <taxon>Pseudomonadota</taxon>
        <taxon>Gammaproteobacteria</taxon>
        <taxon>Oceanospirillales</taxon>
        <taxon>Halomonadaceae</taxon>
        <taxon>Modicisalibacter</taxon>
    </lineage>
</organism>
<evidence type="ECO:0000256" key="4">
    <source>
        <dbReference type="ARBA" id="ARBA00022553"/>
    </source>
</evidence>
<gene>
    <name evidence="12" type="ORF">KGQ91_12815</name>
</gene>
<keyword evidence="13" id="KW-1185">Reference proteome</keyword>
<comment type="catalytic activity">
    <reaction evidence="8 9">
        <text>5-phospho-alpha-D-ribose 1-diphosphate + nicotinate + ATP + H2O = nicotinate beta-D-ribonucleotide + ADP + phosphate + diphosphate</text>
        <dbReference type="Rhea" id="RHEA:36163"/>
        <dbReference type="ChEBI" id="CHEBI:15377"/>
        <dbReference type="ChEBI" id="CHEBI:30616"/>
        <dbReference type="ChEBI" id="CHEBI:32544"/>
        <dbReference type="ChEBI" id="CHEBI:33019"/>
        <dbReference type="ChEBI" id="CHEBI:43474"/>
        <dbReference type="ChEBI" id="CHEBI:57502"/>
        <dbReference type="ChEBI" id="CHEBI:58017"/>
        <dbReference type="ChEBI" id="CHEBI:456216"/>
        <dbReference type="EC" id="6.3.4.21"/>
    </reaction>
</comment>
<dbReference type="GO" id="GO:0004516">
    <property type="term" value="F:nicotinate phosphoribosyltransferase activity"/>
    <property type="evidence" value="ECO:0007669"/>
    <property type="project" value="UniProtKB-EC"/>
</dbReference>
<evidence type="ECO:0000313" key="12">
    <source>
        <dbReference type="EMBL" id="MBZ9568553.1"/>
    </source>
</evidence>
<dbReference type="InterPro" id="IPR041525">
    <property type="entry name" value="N/Namide_PRibTrfase"/>
</dbReference>
<dbReference type="EMBL" id="JAGXFD010000001">
    <property type="protein sequence ID" value="MBZ9568553.1"/>
    <property type="molecule type" value="Genomic_DNA"/>
</dbReference>
<dbReference type="EC" id="6.3.4.21" evidence="3 9"/>
<dbReference type="SUPFAM" id="SSF51690">
    <property type="entry name" value="Nicotinate/Quinolinate PRTase C-terminal domain-like"/>
    <property type="match status" value="1"/>
</dbReference>
<evidence type="ECO:0000259" key="10">
    <source>
        <dbReference type="Pfam" id="PF04095"/>
    </source>
</evidence>
<dbReference type="InterPro" id="IPR013785">
    <property type="entry name" value="Aldolase_TIM"/>
</dbReference>
<dbReference type="InterPro" id="IPR006405">
    <property type="entry name" value="Nic_PRibTrfase_pncB"/>
</dbReference>
<dbReference type="InterPro" id="IPR007229">
    <property type="entry name" value="Nic_PRibTrfase-Fam"/>
</dbReference>
<dbReference type="RefSeq" id="WP_224421137.1">
    <property type="nucleotide sequence ID" value="NZ_JAGXFD010000001.1"/>
</dbReference>
<feature type="domain" description="Nicotinate phosphoribosyltransferase N-terminal" evidence="11">
    <location>
        <begin position="14"/>
        <end position="136"/>
    </location>
</feature>
<evidence type="ECO:0000256" key="1">
    <source>
        <dbReference type="ARBA" id="ARBA00004952"/>
    </source>
</evidence>
<dbReference type="Pfam" id="PF17767">
    <property type="entry name" value="NAPRTase_N"/>
    <property type="match status" value="1"/>
</dbReference>
<evidence type="ECO:0000256" key="3">
    <source>
        <dbReference type="ARBA" id="ARBA00013236"/>
    </source>
</evidence>
<keyword evidence="12" id="KW-0328">Glycosyltransferase</keyword>
<comment type="similarity">
    <text evidence="2 9">Belongs to the NAPRTase family.</text>
</comment>
<dbReference type="CDD" id="cd01570">
    <property type="entry name" value="NAPRTase_A"/>
    <property type="match status" value="1"/>
</dbReference>
<dbReference type="Gene3D" id="3.20.140.10">
    <property type="entry name" value="nicotinate phosphoribosyltransferase"/>
    <property type="match status" value="1"/>
</dbReference>
<evidence type="ECO:0000256" key="5">
    <source>
        <dbReference type="ARBA" id="ARBA00022598"/>
    </source>
</evidence>
<dbReference type="Pfam" id="PF04095">
    <property type="entry name" value="NAPRTase"/>
    <property type="match status" value="1"/>
</dbReference>
<proteinExistence type="inferred from homology"/>
<evidence type="ECO:0000259" key="11">
    <source>
        <dbReference type="Pfam" id="PF17767"/>
    </source>
</evidence>
<protein>
    <recommendedName>
        <fullName evidence="3 9">Nicotinate phosphoribosyltransferase</fullName>
        <ecNumber evidence="3 9">6.3.4.21</ecNumber>
    </recommendedName>
</protein>
<dbReference type="Gene3D" id="3.20.20.70">
    <property type="entry name" value="Aldolase class I"/>
    <property type="match status" value="1"/>
</dbReference>
<evidence type="ECO:0000256" key="9">
    <source>
        <dbReference type="RuleBase" id="RU365100"/>
    </source>
</evidence>
<dbReference type="NCBIfam" id="NF009131">
    <property type="entry name" value="PRK12484.1"/>
    <property type="match status" value="1"/>
</dbReference>
<dbReference type="InterPro" id="IPR036068">
    <property type="entry name" value="Nicotinate_pribotase-like_C"/>
</dbReference>
<evidence type="ECO:0000256" key="7">
    <source>
        <dbReference type="ARBA" id="ARBA00022679"/>
    </source>
</evidence>
<dbReference type="GO" id="GO:0016757">
    <property type="term" value="F:glycosyltransferase activity"/>
    <property type="evidence" value="ECO:0007669"/>
    <property type="project" value="UniProtKB-KW"/>
</dbReference>
<feature type="domain" description="Nicotinate/nicotinamide phosphoribosyltransferase" evidence="10">
    <location>
        <begin position="158"/>
        <end position="335"/>
    </location>
</feature>
<dbReference type="PIRSF" id="PIRSF000484">
    <property type="entry name" value="NAPRT"/>
    <property type="match status" value="1"/>
</dbReference>
<dbReference type="Proteomes" id="UP001319883">
    <property type="component" value="Unassembled WGS sequence"/>
</dbReference>
<sequence>MPIQELPRDEDLSLLVDLYELTMLQAYWAEGMHDTATFSLFFRKLPPHRNYMLACGQQHVARLISQLRFGDSQIEALRRLDLFQSAFLDWLADFRFTGTLHALPEGTPVFPHEPLLEVEAPIGEAQFLESLIMNYVHLETVLASKASRIVNAAQGRPVVDFGMRRMHGIDAAVRGVRAYRMAGISATSNVLGASRHDLPARGTMAHSFIQAHDSEDVALQAFAREFPGTALLVDTYDTVDAVKRLIGWLDANPDLHISAIRLDSGDLGELAKTCRHLLDHGGYPEIKITASGGLNEYRIQDLLADDAPIDSFGVGTALGAASDAPCLELAYKLTEYAGEPRLKHSPGKHSLPGRKQVYRESDAEGFYRRDTLTLRDETAPGMPLLQPIIIDGEFQAERMADPDTAREASLDAVARLPEGLHRLDQGAAYRVDISERIHDYRRQAEARLGLPSDG</sequence>
<name>A0ABS7X299_9GAMM</name>
<comment type="PTM">
    <text evidence="9">Transiently phosphorylated on a His residue during the reaction cycle. Phosphorylation strongly increases the affinity for substrates and increases the rate of nicotinate D-ribonucleotide production. Dephosphorylation regenerates the low-affinity form of the enzyme, leading to product release.</text>
</comment>
<evidence type="ECO:0000313" key="13">
    <source>
        <dbReference type="Proteomes" id="UP001319883"/>
    </source>
</evidence>
<dbReference type="NCBIfam" id="TIGR01513">
    <property type="entry name" value="NAPRTase_put"/>
    <property type="match status" value="1"/>
</dbReference>
<keyword evidence="6 9" id="KW-0662">Pyridine nucleotide biosynthesis</keyword>
<evidence type="ECO:0000256" key="8">
    <source>
        <dbReference type="ARBA" id="ARBA00048668"/>
    </source>
</evidence>
<keyword evidence="5 9" id="KW-0436">Ligase</keyword>
<keyword evidence="7 9" id="KW-0808">Transferase</keyword>
<reference evidence="12 13" key="1">
    <citation type="submission" date="2021-05" db="EMBL/GenBank/DDBJ databases">
        <title>Petroleum and Energy Research Collection (APPE): ex situ preservation of microbial diversity associated with the oil industry and exploitation of its biotechnological potential.</title>
        <authorList>
            <person name="Paixao C.T.M."/>
            <person name="Gomes M.B."/>
            <person name="Oliveira V.M."/>
        </authorList>
    </citation>
    <scope>NUCLEOTIDE SEQUENCE [LARGE SCALE GENOMIC DNA]</scope>
    <source>
        <strain evidence="12 13">LIT2</strain>
    </source>
</reference>
<dbReference type="PANTHER" id="PTHR11098">
    <property type="entry name" value="NICOTINATE PHOSPHORIBOSYLTRANSFERASE"/>
    <property type="match status" value="1"/>
</dbReference>
<dbReference type="InterPro" id="IPR040727">
    <property type="entry name" value="NAPRTase_N"/>
</dbReference>
<dbReference type="NCBIfam" id="NF006696">
    <property type="entry name" value="PRK09243.1-3"/>
    <property type="match status" value="1"/>
</dbReference>
<accession>A0ABS7X299</accession>
<keyword evidence="4" id="KW-0597">Phosphoprotein</keyword>
<dbReference type="PANTHER" id="PTHR11098:SF1">
    <property type="entry name" value="NICOTINATE PHOSPHORIBOSYLTRANSFERASE"/>
    <property type="match status" value="1"/>
</dbReference>
<comment type="function">
    <text evidence="9">Catalyzes the first step in the biosynthesis of NAD from nicotinic acid, the ATP-dependent synthesis of beta-nicotinate D-ribonucleotide from nicotinate and 5-phospho-D-ribose 1-phosphate.</text>
</comment>
<comment type="pathway">
    <text evidence="1 9">Cofactor biosynthesis; NAD(+) biosynthesis; nicotinate D-ribonucleotide from nicotinate: step 1/1.</text>
</comment>